<keyword evidence="3" id="KW-0677">Repeat</keyword>
<dbReference type="InterPro" id="IPR055414">
    <property type="entry name" value="LRR_R13L4/SHOC2-like"/>
</dbReference>
<keyword evidence="9" id="KW-1185">Reference proteome</keyword>
<feature type="signal peptide" evidence="5">
    <location>
        <begin position="1"/>
        <end position="26"/>
    </location>
</feature>
<feature type="domain" description="Leucine-rich repeat-containing N-terminal plant-type" evidence="6">
    <location>
        <begin position="27"/>
        <end position="66"/>
    </location>
</feature>
<evidence type="ECO:0000256" key="4">
    <source>
        <dbReference type="SAM" id="MobiDB-lite"/>
    </source>
</evidence>
<evidence type="ECO:0000313" key="9">
    <source>
        <dbReference type="Proteomes" id="UP001159364"/>
    </source>
</evidence>
<dbReference type="Gene3D" id="3.80.10.10">
    <property type="entry name" value="Ribonuclease Inhibitor"/>
    <property type="match status" value="1"/>
</dbReference>
<evidence type="ECO:0000313" key="8">
    <source>
        <dbReference type="EMBL" id="KAJ8747596.1"/>
    </source>
</evidence>
<feature type="domain" description="Disease resistance R13L4/SHOC-2-like LRR" evidence="7">
    <location>
        <begin position="76"/>
        <end position="174"/>
    </location>
</feature>
<proteinExistence type="predicted"/>
<dbReference type="Proteomes" id="UP001159364">
    <property type="component" value="Unassembled WGS sequence"/>
</dbReference>
<feature type="chain" id="PRO_5044001127" description="Leucine-rich repeat-containing N-terminal plant-type domain-containing protein" evidence="5">
    <location>
        <begin position="27"/>
        <end position="220"/>
    </location>
</feature>
<dbReference type="FunFam" id="3.80.10.10:FF:000024">
    <property type="entry name" value="Somatic embryogenesis receptor kinase 1"/>
    <property type="match status" value="1"/>
</dbReference>
<protein>
    <recommendedName>
        <fullName evidence="10">Leucine-rich repeat-containing N-terminal plant-type domain-containing protein</fullName>
    </recommendedName>
</protein>
<dbReference type="EMBL" id="JAIWQS010000140">
    <property type="protein sequence ID" value="KAJ8747596.1"/>
    <property type="molecule type" value="Genomic_DNA"/>
</dbReference>
<evidence type="ECO:0000256" key="5">
    <source>
        <dbReference type="SAM" id="SignalP"/>
    </source>
</evidence>
<evidence type="ECO:0000256" key="3">
    <source>
        <dbReference type="ARBA" id="ARBA00022737"/>
    </source>
</evidence>
<evidence type="ECO:0000256" key="1">
    <source>
        <dbReference type="ARBA" id="ARBA00022614"/>
    </source>
</evidence>
<keyword evidence="2 5" id="KW-0732">Signal</keyword>
<keyword evidence="1" id="KW-0433">Leucine-rich repeat</keyword>
<organism evidence="8 9">
    <name type="scientific">Erythroxylum novogranatense</name>
    <dbReference type="NCBI Taxonomy" id="1862640"/>
    <lineage>
        <taxon>Eukaryota</taxon>
        <taxon>Viridiplantae</taxon>
        <taxon>Streptophyta</taxon>
        <taxon>Embryophyta</taxon>
        <taxon>Tracheophyta</taxon>
        <taxon>Spermatophyta</taxon>
        <taxon>Magnoliopsida</taxon>
        <taxon>eudicotyledons</taxon>
        <taxon>Gunneridae</taxon>
        <taxon>Pentapetalae</taxon>
        <taxon>rosids</taxon>
        <taxon>fabids</taxon>
        <taxon>Malpighiales</taxon>
        <taxon>Erythroxylaceae</taxon>
        <taxon>Erythroxylum</taxon>
    </lineage>
</organism>
<evidence type="ECO:0008006" key="10">
    <source>
        <dbReference type="Google" id="ProtNLM"/>
    </source>
</evidence>
<dbReference type="PANTHER" id="PTHR47988">
    <property type="entry name" value="SOMATIC EMBRYOGENESIS RECEPTOR KINASE 1"/>
    <property type="match status" value="1"/>
</dbReference>
<evidence type="ECO:0000259" key="6">
    <source>
        <dbReference type="Pfam" id="PF08263"/>
    </source>
</evidence>
<dbReference type="AlphaFoldDB" id="A0AAV8S5W9"/>
<gene>
    <name evidence="8" type="ORF">K2173_011404</name>
</gene>
<sequence>MRMLIEMMPTVLWFILAFQFVPRVVGNAEGDALNALKINLADPNNVLKSWDPTLVNPCTWIHVTCNNENSVTRVDLGNANLSGQLVPQLGQLYNLQYLELYSNNITGKIPEELGNLTDLVSLDLYLNGLNGPIPVTLGKLQKLRFLRLNNNFLSGTIPMVLTNVSTLQVLDLSNNKLVGDIPVNGSFSLFTLLSFQNNSLNKPPPAPPPPLVPTQTRSSG</sequence>
<feature type="region of interest" description="Disordered" evidence="4">
    <location>
        <begin position="200"/>
        <end position="220"/>
    </location>
</feature>
<reference evidence="8 9" key="1">
    <citation type="submission" date="2021-09" db="EMBL/GenBank/DDBJ databases">
        <title>Genomic insights and catalytic innovation underlie evolution of tropane alkaloids biosynthesis.</title>
        <authorList>
            <person name="Wang Y.-J."/>
            <person name="Tian T."/>
            <person name="Huang J.-P."/>
            <person name="Huang S.-X."/>
        </authorList>
    </citation>
    <scope>NUCLEOTIDE SEQUENCE [LARGE SCALE GENOMIC DNA]</scope>
    <source>
        <strain evidence="8">KIB-2018</strain>
        <tissue evidence="8">Leaf</tissue>
    </source>
</reference>
<comment type="caution">
    <text evidence="8">The sequence shown here is derived from an EMBL/GenBank/DDBJ whole genome shotgun (WGS) entry which is preliminary data.</text>
</comment>
<accession>A0AAV8S5W9</accession>
<dbReference type="Pfam" id="PF08263">
    <property type="entry name" value="LRRNT_2"/>
    <property type="match status" value="1"/>
</dbReference>
<evidence type="ECO:0000259" key="7">
    <source>
        <dbReference type="Pfam" id="PF23598"/>
    </source>
</evidence>
<feature type="compositionally biased region" description="Pro residues" evidence="4">
    <location>
        <begin position="202"/>
        <end position="212"/>
    </location>
</feature>
<evidence type="ECO:0000256" key="2">
    <source>
        <dbReference type="ARBA" id="ARBA00022729"/>
    </source>
</evidence>
<dbReference type="SUPFAM" id="SSF52058">
    <property type="entry name" value="L domain-like"/>
    <property type="match status" value="1"/>
</dbReference>
<dbReference type="InterPro" id="IPR013210">
    <property type="entry name" value="LRR_N_plant-typ"/>
</dbReference>
<dbReference type="InterPro" id="IPR032675">
    <property type="entry name" value="LRR_dom_sf"/>
</dbReference>
<dbReference type="Pfam" id="PF23598">
    <property type="entry name" value="LRR_14"/>
    <property type="match status" value="1"/>
</dbReference>
<name>A0AAV8S5W9_9ROSI</name>